<dbReference type="RefSeq" id="WP_354556346.1">
    <property type="nucleotide sequence ID" value="NZ_JBEPMB010000002.1"/>
</dbReference>
<evidence type="ECO:0000256" key="1">
    <source>
        <dbReference type="SAM" id="Phobius"/>
    </source>
</evidence>
<name>A0ABV2IZH6_9HYPH</name>
<evidence type="ECO:0000313" key="4">
    <source>
        <dbReference type="Proteomes" id="UP001549047"/>
    </source>
</evidence>
<keyword evidence="1" id="KW-0812">Transmembrane</keyword>
<feature type="domain" description="TadE-like" evidence="2">
    <location>
        <begin position="28"/>
        <end position="69"/>
    </location>
</feature>
<proteinExistence type="predicted"/>
<evidence type="ECO:0000259" key="2">
    <source>
        <dbReference type="Pfam" id="PF07811"/>
    </source>
</evidence>
<dbReference type="InterPro" id="IPR012495">
    <property type="entry name" value="TadE-like_dom"/>
</dbReference>
<comment type="caution">
    <text evidence="3">The sequence shown here is derived from an EMBL/GenBank/DDBJ whole genome shotgun (WGS) entry which is preliminary data.</text>
</comment>
<dbReference type="Proteomes" id="UP001549047">
    <property type="component" value="Unassembled WGS sequence"/>
</dbReference>
<keyword evidence="4" id="KW-1185">Reference proteome</keyword>
<reference evidence="3 4" key="1">
    <citation type="submission" date="2024-06" db="EMBL/GenBank/DDBJ databases">
        <title>Genomic Encyclopedia of Type Strains, Phase IV (KMG-IV): sequencing the most valuable type-strain genomes for metagenomic binning, comparative biology and taxonomic classification.</title>
        <authorList>
            <person name="Goeker M."/>
        </authorList>
    </citation>
    <scope>NUCLEOTIDE SEQUENCE [LARGE SCALE GENOMIC DNA]</scope>
    <source>
        <strain evidence="3 4">DSM 29780</strain>
    </source>
</reference>
<sequence>MSALVVIARLKKLARSAATSRFLRAKDGVGAVEFALIVPILLIIYLMSFEITVAISITRKTTHASSDIADLVTQKSTVDRAFLSTMPNVAKATIAPYSSNGLTLKISGINIDATSVARIAWSWQSTGGVPYAVGSTATIPTDLAIPNSFVVRSELSLPYSLLLYLPGMSGTQRQSFTIKKDFYYRQRVGSNITCSDC</sequence>
<dbReference type="EMBL" id="JBEPMB010000002">
    <property type="protein sequence ID" value="MET3613846.1"/>
    <property type="molecule type" value="Genomic_DNA"/>
</dbReference>
<feature type="transmembrane region" description="Helical" evidence="1">
    <location>
        <begin position="34"/>
        <end position="57"/>
    </location>
</feature>
<accession>A0ABV2IZH6</accession>
<gene>
    <name evidence="3" type="ORF">ABID16_002175</name>
</gene>
<evidence type="ECO:0000313" key="3">
    <source>
        <dbReference type="EMBL" id="MET3613846.1"/>
    </source>
</evidence>
<keyword evidence="1" id="KW-0472">Membrane</keyword>
<protein>
    <submittedName>
        <fullName evidence="3">Flp pilus assembly protein TadG</fullName>
    </submittedName>
</protein>
<keyword evidence="1" id="KW-1133">Transmembrane helix</keyword>
<organism evidence="3 4">
    <name type="scientific">Rhizobium aquaticum</name>
    <dbReference type="NCBI Taxonomy" id="1549636"/>
    <lineage>
        <taxon>Bacteria</taxon>
        <taxon>Pseudomonadati</taxon>
        <taxon>Pseudomonadota</taxon>
        <taxon>Alphaproteobacteria</taxon>
        <taxon>Hyphomicrobiales</taxon>
        <taxon>Rhizobiaceae</taxon>
        <taxon>Rhizobium/Agrobacterium group</taxon>
        <taxon>Rhizobium</taxon>
    </lineage>
</organism>
<dbReference type="Pfam" id="PF07811">
    <property type="entry name" value="TadE"/>
    <property type="match status" value="1"/>
</dbReference>